<feature type="compositionally biased region" description="Pro residues" evidence="1">
    <location>
        <begin position="283"/>
        <end position="293"/>
    </location>
</feature>
<accession>A0AA88E1A9</accession>
<evidence type="ECO:0000313" key="2">
    <source>
        <dbReference type="EMBL" id="GMN63976.1"/>
    </source>
</evidence>
<evidence type="ECO:0000313" key="3">
    <source>
        <dbReference type="Proteomes" id="UP001187192"/>
    </source>
</evidence>
<feature type="region of interest" description="Disordered" evidence="1">
    <location>
        <begin position="1"/>
        <end position="130"/>
    </location>
</feature>
<dbReference type="Proteomes" id="UP001187192">
    <property type="component" value="Unassembled WGS sequence"/>
</dbReference>
<keyword evidence="3" id="KW-1185">Reference proteome</keyword>
<reference evidence="2" key="1">
    <citation type="submission" date="2023-07" db="EMBL/GenBank/DDBJ databases">
        <title>draft genome sequence of fig (Ficus carica).</title>
        <authorList>
            <person name="Takahashi T."/>
            <person name="Nishimura K."/>
        </authorList>
    </citation>
    <scope>NUCLEOTIDE SEQUENCE</scope>
</reference>
<feature type="compositionally biased region" description="Low complexity" evidence="1">
    <location>
        <begin position="60"/>
        <end position="71"/>
    </location>
</feature>
<feature type="region of interest" description="Disordered" evidence="1">
    <location>
        <begin position="273"/>
        <end position="293"/>
    </location>
</feature>
<dbReference type="AlphaFoldDB" id="A0AA88E1A9"/>
<gene>
    <name evidence="2" type="ORF">TIFTF001_033066</name>
</gene>
<organism evidence="2 3">
    <name type="scientific">Ficus carica</name>
    <name type="common">Common fig</name>
    <dbReference type="NCBI Taxonomy" id="3494"/>
    <lineage>
        <taxon>Eukaryota</taxon>
        <taxon>Viridiplantae</taxon>
        <taxon>Streptophyta</taxon>
        <taxon>Embryophyta</taxon>
        <taxon>Tracheophyta</taxon>
        <taxon>Spermatophyta</taxon>
        <taxon>Magnoliopsida</taxon>
        <taxon>eudicotyledons</taxon>
        <taxon>Gunneridae</taxon>
        <taxon>Pentapetalae</taxon>
        <taxon>rosids</taxon>
        <taxon>fabids</taxon>
        <taxon>Rosales</taxon>
        <taxon>Moraceae</taxon>
        <taxon>Ficeae</taxon>
        <taxon>Ficus</taxon>
    </lineage>
</organism>
<protein>
    <submittedName>
        <fullName evidence="2">Uncharacterized protein</fullName>
    </submittedName>
</protein>
<evidence type="ECO:0000256" key="1">
    <source>
        <dbReference type="SAM" id="MobiDB-lite"/>
    </source>
</evidence>
<feature type="compositionally biased region" description="Pro residues" evidence="1">
    <location>
        <begin position="46"/>
        <end position="59"/>
    </location>
</feature>
<sequence>MASPGNPNPNPNQPNPQPFNVQKFFNSPPPPPSPTTSQNPSNPLVFPTPPPLSSYPPPSSAFSDPPQMTPFHHPHHLHPQFHHLPQTPPFHHPHLPQAWPFHHPPAHHLQDPLPSNLHQQQMGAGGEEHEGCEQWIETTETSGCTVNQVWYSFQSPLSFSFLYTTTSDLTHSLSPLQIDLPSSILDPFPWRRHAIQIQILINRIHSPSTFRNSSTPLLLCHLRPPPKTLATRRRSQLRRRRLPIHLLPPPSSTLPKRCRSTTSHKHRLFITLTSPSAAVSPPSSLPPPRPSPL</sequence>
<name>A0AA88E1A9_FICCA</name>
<feature type="compositionally biased region" description="Pro residues" evidence="1">
    <location>
        <begin position="1"/>
        <end position="17"/>
    </location>
</feature>
<feature type="compositionally biased region" description="Basic residues" evidence="1">
    <location>
        <begin position="72"/>
        <end position="81"/>
    </location>
</feature>
<proteinExistence type="predicted"/>
<dbReference type="EMBL" id="BTGU01000164">
    <property type="protein sequence ID" value="GMN63976.1"/>
    <property type="molecule type" value="Genomic_DNA"/>
</dbReference>
<comment type="caution">
    <text evidence="2">The sequence shown here is derived from an EMBL/GenBank/DDBJ whole genome shotgun (WGS) entry which is preliminary data.</text>
</comment>